<dbReference type="STRING" id="1849968.A8C32_03000"/>
<dbReference type="GO" id="GO:0046872">
    <property type="term" value="F:metal ion binding"/>
    <property type="evidence" value="ECO:0007669"/>
    <property type="project" value="UniProtKB-KW"/>
</dbReference>
<dbReference type="AlphaFoldDB" id="A0A1E5TAP0"/>
<evidence type="ECO:0000256" key="3">
    <source>
        <dbReference type="ARBA" id="ARBA00022801"/>
    </source>
</evidence>
<dbReference type="RefSeq" id="WP_069829938.1">
    <property type="nucleotide sequence ID" value="NZ_MDJD01000034.1"/>
</dbReference>
<dbReference type="PROSITE" id="PS00523">
    <property type="entry name" value="SULFATASE_1"/>
    <property type="match status" value="1"/>
</dbReference>
<dbReference type="OrthoDB" id="975025at2"/>
<dbReference type="PANTHER" id="PTHR42693">
    <property type="entry name" value="ARYLSULFATASE FAMILY MEMBER"/>
    <property type="match status" value="1"/>
</dbReference>
<evidence type="ECO:0000256" key="4">
    <source>
        <dbReference type="ARBA" id="ARBA00022837"/>
    </source>
</evidence>
<protein>
    <submittedName>
        <fullName evidence="6">Sulfatase</fullName>
    </submittedName>
</protein>
<evidence type="ECO:0000313" key="7">
    <source>
        <dbReference type="Proteomes" id="UP000095713"/>
    </source>
</evidence>
<sequence>MSFSFYRFVYLFLFSLLIISCSNNDDELNQEEISSLMGLNSKPNILLVIADDMGLDACPSYNIGTIKPNMPHLQNLINNGLQFNNVWSNPTCTPTRAGIITGKYGFRTGVTKVDDELSTSEISLQKFLDLNTSSLYTHAVIGKWHLSKDNSHPNNMGIDYYAGTLGGGVRSYTNWTLNINGNTSSSSEYITTKLTDLAINWVDDQTQPWFLWVAYNAPHTPFHLPPNNLHSQGTLASDQASIDANPLPYYMAALEAMDTEMGRLINSLSQEEKDNTVIIFVGDNGTPNQVVQEYNMRRAKGSIYQGGVNVPMIVSGKDVSRVNEIENALINTTDLYATIADIAGTGTTEINDSKSFKSLFTDANGNKRNYIYTENEDYTIRNNTHKYIYFENGSEALYNLSESPLETLNLLNANQLPLSTANSTIKDELISEVQKIRN</sequence>
<keyword evidence="3" id="KW-0378">Hydrolase</keyword>
<accession>A0A1E5TAP0</accession>
<dbReference type="InterPro" id="IPR000917">
    <property type="entry name" value="Sulfatase_N"/>
</dbReference>
<keyword evidence="7" id="KW-1185">Reference proteome</keyword>
<keyword evidence="2" id="KW-0479">Metal-binding</keyword>
<dbReference type="Gene3D" id="3.40.720.10">
    <property type="entry name" value="Alkaline Phosphatase, subunit A"/>
    <property type="match status" value="1"/>
</dbReference>
<dbReference type="PROSITE" id="PS51257">
    <property type="entry name" value="PROKAR_LIPOPROTEIN"/>
    <property type="match status" value="1"/>
</dbReference>
<dbReference type="InterPro" id="IPR050738">
    <property type="entry name" value="Sulfatase"/>
</dbReference>
<keyword evidence="4" id="KW-0106">Calcium</keyword>
<gene>
    <name evidence="6" type="ORF">A8C32_03000</name>
</gene>
<evidence type="ECO:0000259" key="5">
    <source>
        <dbReference type="Pfam" id="PF00884"/>
    </source>
</evidence>
<evidence type="ECO:0000256" key="2">
    <source>
        <dbReference type="ARBA" id="ARBA00022723"/>
    </source>
</evidence>
<dbReference type="GO" id="GO:0004065">
    <property type="term" value="F:arylsulfatase activity"/>
    <property type="evidence" value="ECO:0007669"/>
    <property type="project" value="TreeGrafter"/>
</dbReference>
<comment type="similarity">
    <text evidence="1">Belongs to the sulfatase family.</text>
</comment>
<comment type="caution">
    <text evidence="6">The sequence shown here is derived from an EMBL/GenBank/DDBJ whole genome shotgun (WGS) entry which is preliminary data.</text>
</comment>
<organism evidence="6 7">
    <name type="scientific">Flavivirga aquatica</name>
    <dbReference type="NCBI Taxonomy" id="1849968"/>
    <lineage>
        <taxon>Bacteria</taxon>
        <taxon>Pseudomonadati</taxon>
        <taxon>Bacteroidota</taxon>
        <taxon>Flavobacteriia</taxon>
        <taxon>Flavobacteriales</taxon>
        <taxon>Flavobacteriaceae</taxon>
        <taxon>Flavivirga</taxon>
    </lineage>
</organism>
<dbReference type="SUPFAM" id="SSF53649">
    <property type="entry name" value="Alkaline phosphatase-like"/>
    <property type="match status" value="1"/>
</dbReference>
<evidence type="ECO:0000256" key="1">
    <source>
        <dbReference type="ARBA" id="ARBA00008779"/>
    </source>
</evidence>
<dbReference type="Proteomes" id="UP000095713">
    <property type="component" value="Unassembled WGS sequence"/>
</dbReference>
<proteinExistence type="inferred from homology"/>
<dbReference type="EMBL" id="MDJD01000034">
    <property type="protein sequence ID" value="OEK08431.1"/>
    <property type="molecule type" value="Genomic_DNA"/>
</dbReference>
<name>A0A1E5TAP0_9FLAO</name>
<dbReference type="InterPro" id="IPR017850">
    <property type="entry name" value="Alkaline_phosphatase_core_sf"/>
</dbReference>
<feature type="domain" description="Sulfatase N-terminal" evidence="5">
    <location>
        <begin position="43"/>
        <end position="344"/>
    </location>
</feature>
<reference evidence="6 7" key="1">
    <citation type="submission" date="2016-05" db="EMBL/GenBank/DDBJ databases">
        <title>Draft Genome Sequence of Algibacter sp. Strain SK-16 Isolated from the Surface Water of Aburatsubo Inlet.</title>
        <authorList>
            <person name="Wong S.-K."/>
            <person name="Yoshizawa S."/>
            <person name="Nakajima Y."/>
            <person name="Ogura Y."/>
            <person name="Tetsuya H."/>
            <person name="Hamasaki K."/>
        </authorList>
    </citation>
    <scope>NUCLEOTIDE SEQUENCE [LARGE SCALE GENOMIC DNA]</scope>
    <source>
        <strain evidence="6 7">SK-16</strain>
    </source>
</reference>
<dbReference type="InterPro" id="IPR024607">
    <property type="entry name" value="Sulfatase_CS"/>
</dbReference>
<dbReference type="Pfam" id="PF00884">
    <property type="entry name" value="Sulfatase"/>
    <property type="match status" value="1"/>
</dbReference>
<evidence type="ECO:0000313" key="6">
    <source>
        <dbReference type="EMBL" id="OEK08431.1"/>
    </source>
</evidence>
<dbReference type="PANTHER" id="PTHR42693:SF53">
    <property type="entry name" value="ENDO-4-O-SULFATASE"/>
    <property type="match status" value="1"/>
</dbReference>